<gene>
    <name evidence="1" type="ORF">ACFPM7_15095</name>
</gene>
<dbReference type="PIRSF" id="PIRSF035042">
    <property type="entry name" value="UCP035042_thirdx"/>
    <property type="match status" value="1"/>
</dbReference>
<dbReference type="InterPro" id="IPR009737">
    <property type="entry name" value="Aim32/Apd1-like"/>
</dbReference>
<evidence type="ECO:0000313" key="1">
    <source>
        <dbReference type="EMBL" id="MFC5288386.1"/>
    </source>
</evidence>
<proteinExistence type="predicted"/>
<keyword evidence="2" id="KW-1185">Reference proteome</keyword>
<dbReference type="CDD" id="cd03062">
    <property type="entry name" value="TRX_Fd_Sucrase"/>
    <property type="match status" value="1"/>
</dbReference>
<dbReference type="Proteomes" id="UP001596157">
    <property type="component" value="Unassembled WGS sequence"/>
</dbReference>
<accession>A0ABW0ENP8</accession>
<dbReference type="EMBL" id="JBHSKF010000006">
    <property type="protein sequence ID" value="MFC5288386.1"/>
    <property type="molecule type" value="Genomic_DNA"/>
</dbReference>
<name>A0ABW0ENP8_9PSEU</name>
<reference evidence="2" key="1">
    <citation type="journal article" date="2019" name="Int. J. Syst. Evol. Microbiol.">
        <title>The Global Catalogue of Microorganisms (GCM) 10K type strain sequencing project: providing services to taxonomists for standard genome sequencing and annotation.</title>
        <authorList>
            <consortium name="The Broad Institute Genomics Platform"/>
            <consortium name="The Broad Institute Genome Sequencing Center for Infectious Disease"/>
            <person name="Wu L."/>
            <person name="Ma J."/>
        </authorList>
    </citation>
    <scope>NUCLEOTIDE SEQUENCE [LARGE SCALE GENOMIC DNA]</scope>
    <source>
        <strain evidence="2">CCUG 59778</strain>
    </source>
</reference>
<dbReference type="InterPro" id="IPR036249">
    <property type="entry name" value="Thioredoxin-like_sf"/>
</dbReference>
<dbReference type="Pfam" id="PF06999">
    <property type="entry name" value="Suc_Fer-like"/>
    <property type="match status" value="1"/>
</dbReference>
<organism evidence="1 2">
    <name type="scientific">Actinokineospora guangxiensis</name>
    <dbReference type="NCBI Taxonomy" id="1490288"/>
    <lineage>
        <taxon>Bacteria</taxon>
        <taxon>Bacillati</taxon>
        <taxon>Actinomycetota</taxon>
        <taxon>Actinomycetes</taxon>
        <taxon>Pseudonocardiales</taxon>
        <taxon>Pseudonocardiaceae</taxon>
        <taxon>Actinokineospora</taxon>
    </lineage>
</organism>
<dbReference type="InterPro" id="IPR010350">
    <property type="entry name" value="Aim32/Apd1-like_bac"/>
</dbReference>
<protein>
    <submittedName>
        <fullName evidence="1">Sucrase ferredoxin</fullName>
    </submittedName>
</protein>
<dbReference type="RefSeq" id="WP_378248238.1">
    <property type="nucleotide sequence ID" value="NZ_JBHSKF010000006.1"/>
</dbReference>
<comment type="caution">
    <text evidence="1">The sequence shown here is derived from an EMBL/GenBank/DDBJ whole genome shotgun (WGS) entry which is preliminary data.</text>
</comment>
<sequence length="294" mass="31236">MSSCSALSGAAGEPPAGTAAVAATWLCLEQPGPWGPDALTQSHLDRGLGAELAARATGTGVRIVLIRRPGRHPDRRLPALRRVYLAHTAPGRSFLRAALLADPKLLLDLDFTAAGAGSPAGFGGAVDQRLLLVCTNGRRDVCCAVAGRPLAQELADTHDHDLVWEATHLGGHRFAPTALLLPTGYAYARVDTALGATILTETGVVRERCRGRSTYPPPAQVADLAVRQLTNTLDPDALHVRAPVREEDGWHIAVAHTDGRAWRVTVTEHHRQARPVSCDAAPAPVTEHVVTRID</sequence>
<dbReference type="SUPFAM" id="SSF52833">
    <property type="entry name" value="Thioredoxin-like"/>
    <property type="match status" value="1"/>
</dbReference>
<evidence type="ECO:0000313" key="2">
    <source>
        <dbReference type="Proteomes" id="UP001596157"/>
    </source>
</evidence>